<dbReference type="AlphaFoldDB" id="A0AAE3MEU8"/>
<dbReference type="InterPro" id="IPR011010">
    <property type="entry name" value="DNA_brk_join_enz"/>
</dbReference>
<evidence type="ECO:0000313" key="6">
    <source>
        <dbReference type="Proteomes" id="UP001207408"/>
    </source>
</evidence>
<dbReference type="InterPro" id="IPR013762">
    <property type="entry name" value="Integrase-like_cat_sf"/>
</dbReference>
<keyword evidence="2" id="KW-0238">DNA-binding</keyword>
<name>A0AAE3MEU8_9BACT</name>
<accession>A0AAE3MEU8</accession>
<keyword evidence="3" id="KW-0233">DNA recombination</keyword>
<proteinExistence type="inferred from homology"/>
<dbReference type="InterPro" id="IPR025269">
    <property type="entry name" value="SAM-like_dom"/>
</dbReference>
<dbReference type="GO" id="GO:0006310">
    <property type="term" value="P:DNA recombination"/>
    <property type="evidence" value="ECO:0007669"/>
    <property type="project" value="UniProtKB-KW"/>
</dbReference>
<dbReference type="PROSITE" id="PS51898">
    <property type="entry name" value="TYR_RECOMBINASE"/>
    <property type="match status" value="1"/>
</dbReference>
<feature type="domain" description="Tyr recombinase" evidence="4">
    <location>
        <begin position="219"/>
        <end position="392"/>
    </location>
</feature>
<dbReference type="EMBL" id="JAPDPI010000020">
    <property type="protein sequence ID" value="MCW3806161.1"/>
    <property type="molecule type" value="Genomic_DNA"/>
</dbReference>
<evidence type="ECO:0000256" key="2">
    <source>
        <dbReference type="ARBA" id="ARBA00023125"/>
    </source>
</evidence>
<comment type="similarity">
    <text evidence="1">Belongs to the 'phage' integrase family.</text>
</comment>
<dbReference type="InterPro" id="IPR010998">
    <property type="entry name" value="Integrase_recombinase_N"/>
</dbReference>
<dbReference type="PANTHER" id="PTHR30349:SF64">
    <property type="entry name" value="PROPHAGE INTEGRASE INTD-RELATED"/>
    <property type="match status" value="1"/>
</dbReference>
<dbReference type="Gene3D" id="1.10.150.130">
    <property type="match status" value="1"/>
</dbReference>
<sequence>MRSTFNVLFFIKKNAEKKDGTAPIVARITINGKKTHFNTKQFITPNDWSVELNKAKGRSTEARTLNAVLDEIKTSLRNTYNDLSKKDIQITAEKVKNTFLGIGLEQYLLMELFEDSNDLLKKQIGINKSKATYQKAEVCKRHLSNYLKEECKRTDIDLREINHSFITGFETFLNVQCRCNSNTSAKFIQKFKSIVLIAQNNGWIQTDPFANYKILIKKVDRGYLNDDELKSIMQKSFSSERLERIRDIFIFSCYTGLAYIDIKNLRQEHITKGFDGNLWINTKRQKTSIKTVVPLLEIAQMILDKYKGLPNNVLLPIPTNQKTNQYLKEIADVCGINKNLTFHLARHTFATTITLSKGVPIESVSKMLGHTNIKTTQIYARITNEKISNDMQVLSEKLKCSEMRLA</sequence>
<dbReference type="Pfam" id="PF17293">
    <property type="entry name" value="Arm-DNA-bind_5"/>
    <property type="match status" value="1"/>
</dbReference>
<dbReference type="InterPro" id="IPR002104">
    <property type="entry name" value="Integrase_catalytic"/>
</dbReference>
<evidence type="ECO:0000256" key="3">
    <source>
        <dbReference type="ARBA" id="ARBA00023172"/>
    </source>
</evidence>
<keyword evidence="6" id="KW-1185">Reference proteome</keyword>
<dbReference type="RefSeq" id="WP_301199533.1">
    <property type="nucleotide sequence ID" value="NZ_JAPDPI010000020.1"/>
</dbReference>
<evidence type="ECO:0000256" key="1">
    <source>
        <dbReference type="ARBA" id="ARBA00008857"/>
    </source>
</evidence>
<evidence type="ECO:0000313" key="5">
    <source>
        <dbReference type="EMBL" id="MCW3806161.1"/>
    </source>
</evidence>
<dbReference type="SUPFAM" id="SSF56349">
    <property type="entry name" value="DNA breaking-rejoining enzymes"/>
    <property type="match status" value="1"/>
</dbReference>
<dbReference type="Pfam" id="PF00589">
    <property type="entry name" value="Phage_integrase"/>
    <property type="match status" value="1"/>
</dbReference>
<gene>
    <name evidence="5" type="ORF">OM074_11045</name>
</gene>
<dbReference type="Pfam" id="PF13102">
    <property type="entry name" value="Phage_int_SAM_5"/>
    <property type="match status" value="1"/>
</dbReference>
<dbReference type="InterPro" id="IPR035386">
    <property type="entry name" value="Arm-DNA-bind_5"/>
</dbReference>
<evidence type="ECO:0000259" key="4">
    <source>
        <dbReference type="PROSITE" id="PS51898"/>
    </source>
</evidence>
<dbReference type="PANTHER" id="PTHR30349">
    <property type="entry name" value="PHAGE INTEGRASE-RELATED"/>
    <property type="match status" value="1"/>
</dbReference>
<dbReference type="Proteomes" id="UP001207408">
    <property type="component" value="Unassembled WGS sequence"/>
</dbReference>
<comment type="caution">
    <text evidence="5">The sequence shown here is derived from an EMBL/GenBank/DDBJ whole genome shotgun (WGS) entry which is preliminary data.</text>
</comment>
<dbReference type="CDD" id="cd01185">
    <property type="entry name" value="INTN1_C_like"/>
    <property type="match status" value="1"/>
</dbReference>
<dbReference type="GO" id="GO:0015074">
    <property type="term" value="P:DNA integration"/>
    <property type="evidence" value="ECO:0007669"/>
    <property type="project" value="InterPro"/>
</dbReference>
<dbReference type="GO" id="GO:0003677">
    <property type="term" value="F:DNA binding"/>
    <property type="evidence" value="ECO:0007669"/>
    <property type="project" value="UniProtKB-KW"/>
</dbReference>
<dbReference type="Gene3D" id="1.10.443.10">
    <property type="entry name" value="Intergrase catalytic core"/>
    <property type="match status" value="1"/>
</dbReference>
<dbReference type="InterPro" id="IPR050090">
    <property type="entry name" value="Tyrosine_recombinase_XerCD"/>
</dbReference>
<reference evidence="5" key="1">
    <citation type="submission" date="2022-10" db="EMBL/GenBank/DDBJ databases">
        <authorList>
            <person name="Yu W.X."/>
        </authorList>
    </citation>
    <scope>NUCLEOTIDE SEQUENCE</scope>
    <source>
        <strain evidence="5">D04</strain>
    </source>
</reference>
<organism evidence="5 6">
    <name type="scientific">Plebeiibacterium marinum</name>
    <dbReference type="NCBI Taxonomy" id="2992111"/>
    <lineage>
        <taxon>Bacteria</taxon>
        <taxon>Pseudomonadati</taxon>
        <taxon>Bacteroidota</taxon>
        <taxon>Bacteroidia</taxon>
        <taxon>Marinilabiliales</taxon>
        <taxon>Marinilabiliaceae</taxon>
        <taxon>Plebeiibacterium</taxon>
    </lineage>
</organism>
<protein>
    <submittedName>
        <fullName evidence="5">Site-specific integrase</fullName>
    </submittedName>
</protein>